<gene>
    <name evidence="1" type="ORF">HPB49_021358</name>
</gene>
<dbReference type="Proteomes" id="UP000821865">
    <property type="component" value="Chromosome 5"/>
</dbReference>
<comment type="caution">
    <text evidence="1">The sequence shown here is derived from an EMBL/GenBank/DDBJ whole genome shotgun (WGS) entry which is preliminary data.</text>
</comment>
<reference evidence="1" key="1">
    <citation type="submission" date="2020-05" db="EMBL/GenBank/DDBJ databases">
        <title>Large-scale comparative analyses of tick genomes elucidate their genetic diversity and vector capacities.</title>
        <authorList>
            <person name="Jia N."/>
            <person name="Wang J."/>
            <person name="Shi W."/>
            <person name="Du L."/>
            <person name="Sun Y."/>
            <person name="Zhan W."/>
            <person name="Jiang J."/>
            <person name="Wang Q."/>
            <person name="Zhang B."/>
            <person name="Ji P."/>
            <person name="Sakyi L.B."/>
            <person name="Cui X."/>
            <person name="Yuan T."/>
            <person name="Jiang B."/>
            <person name="Yang W."/>
            <person name="Lam T.T.-Y."/>
            <person name="Chang Q."/>
            <person name="Ding S."/>
            <person name="Wang X."/>
            <person name="Zhu J."/>
            <person name="Ruan X."/>
            <person name="Zhao L."/>
            <person name="Wei J."/>
            <person name="Que T."/>
            <person name="Du C."/>
            <person name="Cheng J."/>
            <person name="Dai P."/>
            <person name="Han X."/>
            <person name="Huang E."/>
            <person name="Gao Y."/>
            <person name="Liu J."/>
            <person name="Shao H."/>
            <person name="Ye R."/>
            <person name="Li L."/>
            <person name="Wei W."/>
            <person name="Wang X."/>
            <person name="Wang C."/>
            <person name="Yang T."/>
            <person name="Huo Q."/>
            <person name="Li W."/>
            <person name="Guo W."/>
            <person name="Chen H."/>
            <person name="Zhou L."/>
            <person name="Ni X."/>
            <person name="Tian J."/>
            <person name="Zhou Y."/>
            <person name="Sheng Y."/>
            <person name="Liu T."/>
            <person name="Pan Y."/>
            <person name="Xia L."/>
            <person name="Li J."/>
            <person name="Zhao F."/>
            <person name="Cao W."/>
        </authorList>
    </citation>
    <scope>NUCLEOTIDE SEQUENCE</scope>
    <source>
        <strain evidence="1">Dsil-2018</strain>
    </source>
</reference>
<dbReference type="EMBL" id="CM023474">
    <property type="protein sequence ID" value="KAH7950230.1"/>
    <property type="molecule type" value="Genomic_DNA"/>
</dbReference>
<evidence type="ECO:0000313" key="1">
    <source>
        <dbReference type="EMBL" id="KAH7950230.1"/>
    </source>
</evidence>
<keyword evidence="2" id="KW-1185">Reference proteome</keyword>
<proteinExistence type="predicted"/>
<accession>A0ACB8CT76</accession>
<protein>
    <submittedName>
        <fullName evidence="1">Uncharacterized protein</fullName>
    </submittedName>
</protein>
<organism evidence="1 2">
    <name type="scientific">Dermacentor silvarum</name>
    <name type="common">Tick</name>
    <dbReference type="NCBI Taxonomy" id="543639"/>
    <lineage>
        <taxon>Eukaryota</taxon>
        <taxon>Metazoa</taxon>
        <taxon>Ecdysozoa</taxon>
        <taxon>Arthropoda</taxon>
        <taxon>Chelicerata</taxon>
        <taxon>Arachnida</taxon>
        <taxon>Acari</taxon>
        <taxon>Parasitiformes</taxon>
        <taxon>Ixodida</taxon>
        <taxon>Ixodoidea</taxon>
        <taxon>Ixodidae</taxon>
        <taxon>Rhipicephalinae</taxon>
        <taxon>Dermacentor</taxon>
    </lineage>
</organism>
<sequence length="582" mass="64151">MPGLNCAIKSCRRRSKTDIGISFHTVPVNRGRKKEWDNAVGFTIPPYGRVCSDHFRASDYTQFGSLKSSLRHRLRITAVPSIGLDNSGGTVLDDSVVQSGCVSVDVGANMDVDTCCSTLHDPELMECDDHNYASKYVPSPTHGPTPRYASTGHQKVWSSQPTTNGMAAGNVLLAGAILFSGASAVKVLRLLASVNIEAFTTSTYNVYQKGCLVPAITKVWSTQQASLVEACKGRDLCLLGDGRCDSPGHSAKYLTYTLMDAETRKVLNFTQVQVGQNPQVKTSPQMEKVGFVQCLGELHSKDLKVSTVTTDRHPGIRKHIREKEPGIKHELDSWHVVKGLRKKLEGIAKRAGCTILNGWIQSICNHLYFSVAMSEGNVALRISIWKSLTRHIVNIHSGHEGPYHRCLHDQLSHKEWLDPGSAVYKNLCGMVLNIRLIKDIAQLSADAQTSCLESFHSLMIRFAPKSVAYSPTLMSARTMLAVLHHNANTTRKQACGIDGKPAFRRKMLKTKKGNEVVCPVKESVTYDYVQELLEATVEECSSGSFRSMRESRTTPGPPPMSAAYARLPKHALVAKRMLRFKT</sequence>
<name>A0ACB8CT76_DERSI</name>
<evidence type="ECO:0000313" key="2">
    <source>
        <dbReference type="Proteomes" id="UP000821865"/>
    </source>
</evidence>